<dbReference type="Gene3D" id="3.90.226.10">
    <property type="entry name" value="2-enoyl-CoA Hydratase, Chain A, domain 1"/>
    <property type="match status" value="1"/>
</dbReference>
<dbReference type="PANTHER" id="PTHR11261:SF3">
    <property type="entry name" value="RETINOL-BINDING PROTEIN 3"/>
    <property type="match status" value="1"/>
</dbReference>
<dbReference type="CDD" id="cd07563">
    <property type="entry name" value="Peptidase_S41_IRBP"/>
    <property type="match status" value="1"/>
</dbReference>
<dbReference type="RefSeq" id="WP_141862407.1">
    <property type="nucleotide sequence ID" value="NZ_BAAAKA010000006.1"/>
</dbReference>
<dbReference type="SMART" id="SM00245">
    <property type="entry name" value="TSPc"/>
    <property type="match status" value="1"/>
</dbReference>
<protein>
    <submittedName>
        <fullName evidence="2">Peptidase S41-like protein</fullName>
    </submittedName>
</protein>
<keyword evidence="3" id="KW-1185">Reference proteome</keyword>
<feature type="domain" description="Tail specific protease" evidence="1">
    <location>
        <begin position="84"/>
        <end position="284"/>
    </location>
</feature>
<dbReference type="GO" id="GO:0008236">
    <property type="term" value="F:serine-type peptidase activity"/>
    <property type="evidence" value="ECO:0007669"/>
    <property type="project" value="InterPro"/>
</dbReference>
<accession>A0A542DA88</accession>
<dbReference type="AlphaFoldDB" id="A0A542DA88"/>
<dbReference type="Gene3D" id="3.30.750.44">
    <property type="match status" value="1"/>
</dbReference>
<dbReference type="SUPFAM" id="SSF52096">
    <property type="entry name" value="ClpP/crotonase"/>
    <property type="match status" value="1"/>
</dbReference>
<dbReference type="InterPro" id="IPR029045">
    <property type="entry name" value="ClpP/crotonase-like_dom_sf"/>
</dbReference>
<gene>
    <name evidence="2" type="ORF">FB475_6981</name>
</gene>
<dbReference type="Pfam" id="PF03572">
    <property type="entry name" value="Peptidase_S41"/>
    <property type="match status" value="1"/>
</dbReference>
<proteinExistence type="predicted"/>
<dbReference type="Proteomes" id="UP000316298">
    <property type="component" value="Unassembled WGS sequence"/>
</dbReference>
<dbReference type="Pfam" id="PF11918">
    <property type="entry name" value="Peptidase_S41_N"/>
    <property type="match status" value="1"/>
</dbReference>
<evidence type="ECO:0000313" key="3">
    <source>
        <dbReference type="Proteomes" id="UP000316298"/>
    </source>
</evidence>
<evidence type="ECO:0000259" key="1">
    <source>
        <dbReference type="SMART" id="SM00245"/>
    </source>
</evidence>
<comment type="caution">
    <text evidence="2">The sequence shown here is derived from an EMBL/GenBank/DDBJ whole genome shotgun (WGS) entry which is preliminary data.</text>
</comment>
<reference evidence="2 3" key="1">
    <citation type="submission" date="2019-06" db="EMBL/GenBank/DDBJ databases">
        <title>Sequencing the genomes of 1000 actinobacteria strains.</title>
        <authorList>
            <person name="Klenk H.-P."/>
        </authorList>
    </citation>
    <scope>NUCLEOTIDE SEQUENCE [LARGE SCALE GENOMIC DNA]</scope>
    <source>
        <strain evidence="2 3">DSM 17305</strain>
    </source>
</reference>
<evidence type="ECO:0000313" key="2">
    <source>
        <dbReference type="EMBL" id="TQI99989.1"/>
    </source>
</evidence>
<dbReference type="OrthoDB" id="6397760at2"/>
<sequence length="331" mass="35593">METEEIRSVLGRLGALVGEHYVFPDVGAEVADRLATAVADGRYDELHTPAELAEAVTADLQSGNNDKHLRLIFRRDGLPDETDPVAEEAHWRRRAALDAGGMARVERLAGNIGLLEIRPLLYAPEHAAPAVTAALSLLASTDALLLDLRRCLGGSPDQVAFICSYLLDSDEPIHLQDLVTPADGTTRQFWTAPYVPGPRFDRAKPIWVLTSTATFSGGEELAYNLQQFKRATIVGERTGGGAHPRRGFKLHEQLEASVPVARSVNQVSGTNWEGTGVAPELEVPAEQAFDEAYRRAAEHVLGLQGDPERNGVTDEARTVLGPVAAAVGTAG</sequence>
<dbReference type="EMBL" id="VFMM01000004">
    <property type="protein sequence ID" value="TQI99989.1"/>
    <property type="molecule type" value="Genomic_DNA"/>
</dbReference>
<dbReference type="InterPro" id="IPR005151">
    <property type="entry name" value="Tail-specific_protease"/>
</dbReference>
<organism evidence="2 3">
    <name type="scientific">Kribbella jejuensis</name>
    <dbReference type="NCBI Taxonomy" id="236068"/>
    <lineage>
        <taxon>Bacteria</taxon>
        <taxon>Bacillati</taxon>
        <taxon>Actinomycetota</taxon>
        <taxon>Actinomycetes</taxon>
        <taxon>Propionibacteriales</taxon>
        <taxon>Kribbellaceae</taxon>
        <taxon>Kribbella</taxon>
    </lineage>
</organism>
<dbReference type="GO" id="GO:0006508">
    <property type="term" value="P:proteolysis"/>
    <property type="evidence" value="ECO:0007669"/>
    <property type="project" value="InterPro"/>
</dbReference>
<dbReference type="PANTHER" id="PTHR11261">
    <property type="entry name" value="INTERPHOTORECEPTOR RETINOID-BINDING PROTEIN"/>
    <property type="match status" value="1"/>
</dbReference>
<name>A0A542DA88_9ACTN</name>